<evidence type="ECO:0000313" key="3">
    <source>
        <dbReference type="Proteomes" id="UP000531251"/>
    </source>
</evidence>
<reference evidence="2 3" key="1">
    <citation type="submission" date="2020-03" db="EMBL/GenBank/DDBJ databases">
        <title>Genomic Encyclopedia of Type Strains, Phase IV (KMG-IV): sequencing the most valuable type-strain genomes for metagenomic binning, comparative biology and taxonomic classification.</title>
        <authorList>
            <person name="Goeker M."/>
        </authorList>
    </citation>
    <scope>NUCLEOTIDE SEQUENCE [LARGE SCALE GENOMIC DNA]</scope>
    <source>
        <strain evidence="2 3">DSM 7225</strain>
    </source>
</reference>
<organism evidence="2 3">
    <name type="scientific">Sphingomonas trueperi</name>
    <dbReference type="NCBI Taxonomy" id="53317"/>
    <lineage>
        <taxon>Bacteria</taxon>
        <taxon>Pseudomonadati</taxon>
        <taxon>Pseudomonadota</taxon>
        <taxon>Alphaproteobacteria</taxon>
        <taxon>Sphingomonadales</taxon>
        <taxon>Sphingomonadaceae</taxon>
        <taxon>Sphingomonas</taxon>
    </lineage>
</organism>
<accession>A0A7X5Y2W2</accession>
<dbReference type="Proteomes" id="UP000531251">
    <property type="component" value="Unassembled WGS sequence"/>
</dbReference>
<dbReference type="Pfam" id="PF13466">
    <property type="entry name" value="STAS_2"/>
    <property type="match status" value="1"/>
</dbReference>
<dbReference type="RefSeq" id="WP_125978414.1">
    <property type="nucleotide sequence ID" value="NZ_BAAADY010000062.1"/>
</dbReference>
<dbReference type="EMBL" id="JAATJB010000036">
    <property type="protein sequence ID" value="NJC00103.1"/>
    <property type="molecule type" value="Genomic_DNA"/>
</dbReference>
<dbReference type="Gene3D" id="3.30.750.24">
    <property type="entry name" value="STAS domain"/>
    <property type="match status" value="1"/>
</dbReference>
<evidence type="ECO:0000259" key="1">
    <source>
        <dbReference type="PROSITE" id="PS50801"/>
    </source>
</evidence>
<sequence>MRFEVPSSTALKDASALRAGLMQALDSEGTVELDLAAVQEADLSFPQLILALRISAAEAGKSLRLRSPAPAAVAALLERAGFLAAATPQDLDFWFHGERAQ</sequence>
<dbReference type="InterPro" id="IPR058548">
    <property type="entry name" value="MlaB-like_STAS"/>
</dbReference>
<proteinExistence type="predicted"/>
<gene>
    <name evidence="2" type="ORF">GGR89_004458</name>
</gene>
<dbReference type="InterPro" id="IPR036513">
    <property type="entry name" value="STAS_dom_sf"/>
</dbReference>
<comment type="caution">
    <text evidence="2">The sequence shown here is derived from an EMBL/GenBank/DDBJ whole genome shotgun (WGS) entry which is preliminary data.</text>
</comment>
<feature type="domain" description="STAS" evidence="1">
    <location>
        <begin position="1"/>
        <end position="101"/>
    </location>
</feature>
<dbReference type="AlphaFoldDB" id="A0A7X5Y2W2"/>
<dbReference type="InterPro" id="IPR002645">
    <property type="entry name" value="STAS_dom"/>
</dbReference>
<evidence type="ECO:0000313" key="2">
    <source>
        <dbReference type="EMBL" id="NJC00103.1"/>
    </source>
</evidence>
<dbReference type="PROSITE" id="PS50801">
    <property type="entry name" value="STAS"/>
    <property type="match status" value="1"/>
</dbReference>
<keyword evidence="3" id="KW-1185">Reference proteome</keyword>
<name>A0A7X5Y2W2_9SPHN</name>
<protein>
    <submittedName>
        <fullName evidence="2">ABC-type transporter Mla MlaB component</fullName>
    </submittedName>
</protein>
<dbReference type="SUPFAM" id="SSF52091">
    <property type="entry name" value="SpoIIaa-like"/>
    <property type="match status" value="1"/>
</dbReference>